<proteinExistence type="predicted"/>
<dbReference type="EMBL" id="MU001739">
    <property type="protein sequence ID" value="KAF2801061.1"/>
    <property type="molecule type" value="Genomic_DNA"/>
</dbReference>
<dbReference type="PANTHER" id="PTHR33112:SF10">
    <property type="entry name" value="TOL"/>
    <property type="match status" value="1"/>
</dbReference>
<dbReference type="Proteomes" id="UP000799757">
    <property type="component" value="Unassembled WGS sequence"/>
</dbReference>
<organism evidence="2 3">
    <name type="scientific">Melanomma pulvis-pyrius CBS 109.77</name>
    <dbReference type="NCBI Taxonomy" id="1314802"/>
    <lineage>
        <taxon>Eukaryota</taxon>
        <taxon>Fungi</taxon>
        <taxon>Dikarya</taxon>
        <taxon>Ascomycota</taxon>
        <taxon>Pezizomycotina</taxon>
        <taxon>Dothideomycetes</taxon>
        <taxon>Pleosporomycetidae</taxon>
        <taxon>Pleosporales</taxon>
        <taxon>Melanommataceae</taxon>
        <taxon>Melanomma</taxon>
    </lineage>
</organism>
<name>A0A6A6XWY4_9PLEO</name>
<evidence type="ECO:0000313" key="3">
    <source>
        <dbReference type="Proteomes" id="UP000799757"/>
    </source>
</evidence>
<feature type="domain" description="Heterokaryon incompatibility" evidence="1">
    <location>
        <begin position="85"/>
        <end position="245"/>
    </location>
</feature>
<reference evidence="2" key="1">
    <citation type="journal article" date="2020" name="Stud. Mycol.">
        <title>101 Dothideomycetes genomes: a test case for predicting lifestyles and emergence of pathogens.</title>
        <authorList>
            <person name="Haridas S."/>
            <person name="Albert R."/>
            <person name="Binder M."/>
            <person name="Bloem J."/>
            <person name="Labutti K."/>
            <person name="Salamov A."/>
            <person name="Andreopoulos B."/>
            <person name="Baker S."/>
            <person name="Barry K."/>
            <person name="Bills G."/>
            <person name="Bluhm B."/>
            <person name="Cannon C."/>
            <person name="Castanera R."/>
            <person name="Culley D."/>
            <person name="Daum C."/>
            <person name="Ezra D."/>
            <person name="Gonzalez J."/>
            <person name="Henrissat B."/>
            <person name="Kuo A."/>
            <person name="Liang C."/>
            <person name="Lipzen A."/>
            <person name="Lutzoni F."/>
            <person name="Magnuson J."/>
            <person name="Mondo S."/>
            <person name="Nolan M."/>
            <person name="Ohm R."/>
            <person name="Pangilinan J."/>
            <person name="Park H.-J."/>
            <person name="Ramirez L."/>
            <person name="Alfaro M."/>
            <person name="Sun H."/>
            <person name="Tritt A."/>
            <person name="Yoshinaga Y."/>
            <person name="Zwiers L.-H."/>
            <person name="Turgeon B."/>
            <person name="Goodwin S."/>
            <person name="Spatafora J."/>
            <person name="Crous P."/>
            <person name="Grigoriev I."/>
        </authorList>
    </citation>
    <scope>NUCLEOTIDE SEQUENCE</scope>
    <source>
        <strain evidence="2">CBS 109.77</strain>
    </source>
</reference>
<gene>
    <name evidence="2" type="ORF">K505DRAFT_291542</name>
</gene>
<protein>
    <submittedName>
        <fullName evidence="2">HET-domain-containing protein</fullName>
    </submittedName>
</protein>
<sequence>MQPLIKSTGLSEYKISHNLSLSTQSDSAVNFLLEKYHDCREKHAQCSLPERPTSTAYPSRLLNVGTEEHSLIILCSTNMFRDEEYVCLSHCWGEMKPFTLNAETQSALVRGVNVTTLPKTFQDAINVTRRLCIQYLWIDSLCILQDNEDDWATESGRMGHIYAHAACTIAATASKDSSGGLFFARCPQLLEPRRVYFDFSPKAPWLEGKDVGFTLVGTYLCDVQHLAERCIEDAPLNSRAWVSQERQLSRRLLHFTSTQLFWECYECTACETYPECLPDWARPFWLVDATLLKDRLRNITKQDKDGLDINTYYAWVTYRYQYSRCALTHNTDKLVAIHGIANRVSQATGDEFVAGLWRSRIIEELCWNTGHPTTKTTEWRAPTWSWASSNAAINFSLLTKFHGGHSSRHIEAELVELDVRTKASGQLEDASMKIKCKLLSA</sequence>
<dbReference type="AlphaFoldDB" id="A0A6A6XWY4"/>
<dbReference type="OrthoDB" id="2958217at2759"/>
<dbReference type="InterPro" id="IPR010730">
    <property type="entry name" value="HET"/>
</dbReference>
<feature type="non-terminal residue" evidence="2">
    <location>
        <position position="441"/>
    </location>
</feature>
<dbReference type="PANTHER" id="PTHR33112">
    <property type="entry name" value="DOMAIN PROTEIN, PUTATIVE-RELATED"/>
    <property type="match status" value="1"/>
</dbReference>
<dbReference type="Pfam" id="PF06985">
    <property type="entry name" value="HET"/>
    <property type="match status" value="1"/>
</dbReference>
<keyword evidence="3" id="KW-1185">Reference proteome</keyword>
<evidence type="ECO:0000313" key="2">
    <source>
        <dbReference type="EMBL" id="KAF2801061.1"/>
    </source>
</evidence>
<accession>A0A6A6XWY4</accession>
<evidence type="ECO:0000259" key="1">
    <source>
        <dbReference type="Pfam" id="PF06985"/>
    </source>
</evidence>